<dbReference type="AlphaFoldDB" id="A0A402CY32"/>
<keyword evidence="7" id="KW-1133">Transmembrane helix</keyword>
<dbReference type="RefSeq" id="WP_125206052.1">
    <property type="nucleotide sequence ID" value="NZ_AP025739.1"/>
</dbReference>
<dbReference type="GO" id="GO:0005886">
    <property type="term" value="C:plasma membrane"/>
    <property type="evidence" value="ECO:0007669"/>
    <property type="project" value="UniProtKB-SubCell"/>
</dbReference>
<dbReference type="KEGG" id="ccot:CCAX7_41410"/>
<comment type="catalytic activity">
    <reaction evidence="12">
        <text>L-proline(in) + Na(+)(in) = L-proline(out) + Na(+)(out)</text>
        <dbReference type="Rhea" id="RHEA:28967"/>
        <dbReference type="ChEBI" id="CHEBI:29101"/>
        <dbReference type="ChEBI" id="CHEBI:60039"/>
    </reaction>
</comment>
<dbReference type="InterPro" id="IPR050277">
    <property type="entry name" value="Sodium:Solute_Symporter"/>
</dbReference>
<dbReference type="GO" id="GO:0006814">
    <property type="term" value="P:sodium ion transport"/>
    <property type="evidence" value="ECO:0007669"/>
    <property type="project" value="UniProtKB-KW"/>
</dbReference>
<keyword evidence="11" id="KW-0739">Sodium transport</keyword>
<evidence type="ECO:0000256" key="4">
    <source>
        <dbReference type="ARBA" id="ARBA00022475"/>
    </source>
</evidence>
<dbReference type="EMBL" id="AP025739">
    <property type="protein sequence ID" value="BDI32090.1"/>
    <property type="molecule type" value="Genomic_DNA"/>
</dbReference>
<sequence length="666" mass="73801">MNLSWIDWTIVFVAVIGIRAVSWSTRSLMRGVADFLSANRLAGRYLLTISGEVGGFGVISMVAGFQAFTSAGFPNYWWGLMSAPLGIIFVMTGWVYYRLRETRALTVAQFFEMRYSRRFRILAGTLCWLSGIINFGIFPAVAARFLIYFCGLPDTFPLLGLHIATYPVILAVDLGLALFFVNAGGQVSVMITECAQGIVASFAFFAIAVAVIVMIPWHTEVAALQLAPANASMLNPFHTSEIKDFNVWFYLIGIFISVYGFQSWLGTQGFMTSARTPHEQRMGQIIRVWRSAPQDLMRMALPLAAFTALNSAQYAPQMAAVHETISHISNKAVQNEMLVPVALAHILPVGIKGLLVMVAVFLSLTCHDTYMHSWGSIFVQDIVLPIRQKAFTPQEHITWLRWSIFGVALFSFFFSLLYVESDKIFFFQAITGTIWLGGAGAVMIGGLYSRFGTTAGAYCAMVSGAVLGIAGLVIPKMWEARHTDPFPINGQWLMLIASLISIALYVGVSVATGGAKRPFNLEKMLHRGAYSDDPQPVEAKTALRGRWLEMLGVGKEFTKSDTALAMLLTVWTLGWWLVFLVVCAMHFFFNAIPDSFWPAYWRVNLLILAAVSVPSLIWFTVGGVLDMRALLTALKTAVRNPLDDGRVIHETDDRLDPEPVREPVIQ</sequence>
<proteinExistence type="inferred from homology"/>
<evidence type="ECO:0000256" key="10">
    <source>
        <dbReference type="ARBA" id="ARBA00023136"/>
    </source>
</evidence>
<comment type="similarity">
    <text evidence="2">Belongs to the sodium:solute symporter (SSF) (TC 2.A.21) family.</text>
</comment>
<evidence type="ECO:0000256" key="6">
    <source>
        <dbReference type="ARBA" id="ARBA00022847"/>
    </source>
</evidence>
<evidence type="ECO:0000256" key="12">
    <source>
        <dbReference type="ARBA" id="ARBA00033708"/>
    </source>
</evidence>
<dbReference type="PANTHER" id="PTHR48086">
    <property type="entry name" value="SODIUM/PROLINE SYMPORTER-RELATED"/>
    <property type="match status" value="1"/>
</dbReference>
<dbReference type="InterPro" id="IPR038377">
    <property type="entry name" value="Na/Glc_symporter_sf"/>
</dbReference>
<gene>
    <name evidence="13" type="ORF">CCAX7_41410</name>
</gene>
<accession>A0A402CY32</accession>
<keyword evidence="6" id="KW-0769">Symport</keyword>
<dbReference type="Proteomes" id="UP000287394">
    <property type="component" value="Chromosome"/>
</dbReference>
<dbReference type="GO" id="GO:0015293">
    <property type="term" value="F:symporter activity"/>
    <property type="evidence" value="ECO:0007669"/>
    <property type="project" value="UniProtKB-KW"/>
</dbReference>
<keyword evidence="8" id="KW-0915">Sodium</keyword>
<keyword evidence="5" id="KW-0812">Transmembrane</keyword>
<dbReference type="PANTHER" id="PTHR48086:SF3">
    <property type="entry name" value="SODIUM_PROLINE SYMPORTER"/>
    <property type="match status" value="1"/>
</dbReference>
<evidence type="ECO:0000313" key="14">
    <source>
        <dbReference type="Proteomes" id="UP000287394"/>
    </source>
</evidence>
<evidence type="ECO:0000313" key="13">
    <source>
        <dbReference type="EMBL" id="BDI32090.1"/>
    </source>
</evidence>
<keyword evidence="10" id="KW-0472">Membrane</keyword>
<dbReference type="Gene3D" id="1.20.1730.10">
    <property type="entry name" value="Sodium/glucose cotransporter"/>
    <property type="match status" value="1"/>
</dbReference>
<keyword evidence="9" id="KW-0406">Ion transport</keyword>
<name>A0A402CY32_9BACT</name>
<evidence type="ECO:0000256" key="7">
    <source>
        <dbReference type="ARBA" id="ARBA00022989"/>
    </source>
</evidence>
<evidence type="ECO:0000256" key="3">
    <source>
        <dbReference type="ARBA" id="ARBA00022448"/>
    </source>
</evidence>
<evidence type="ECO:0000256" key="5">
    <source>
        <dbReference type="ARBA" id="ARBA00022692"/>
    </source>
</evidence>
<reference evidence="13 14" key="1">
    <citation type="journal article" date="2019" name="Int. J. Syst. Evol. Microbiol.">
        <title>Capsulimonas corticalis gen. nov., sp. nov., an aerobic capsulated bacterium, of a novel bacterial order, Capsulimonadales ord. nov., of the class Armatimonadia of the phylum Armatimonadetes.</title>
        <authorList>
            <person name="Li J."/>
            <person name="Kudo C."/>
            <person name="Tonouchi A."/>
        </authorList>
    </citation>
    <scope>NUCLEOTIDE SEQUENCE [LARGE SCALE GENOMIC DNA]</scope>
    <source>
        <strain evidence="13 14">AX-7</strain>
    </source>
</reference>
<dbReference type="PROSITE" id="PS50283">
    <property type="entry name" value="NA_SOLUT_SYMP_3"/>
    <property type="match status" value="1"/>
</dbReference>
<evidence type="ECO:0000256" key="11">
    <source>
        <dbReference type="ARBA" id="ARBA00023201"/>
    </source>
</evidence>
<keyword evidence="3" id="KW-0813">Transport</keyword>
<organism evidence="13 14">
    <name type="scientific">Capsulimonas corticalis</name>
    <dbReference type="NCBI Taxonomy" id="2219043"/>
    <lineage>
        <taxon>Bacteria</taxon>
        <taxon>Bacillati</taxon>
        <taxon>Armatimonadota</taxon>
        <taxon>Armatimonadia</taxon>
        <taxon>Capsulimonadales</taxon>
        <taxon>Capsulimonadaceae</taxon>
        <taxon>Capsulimonas</taxon>
    </lineage>
</organism>
<dbReference type="InterPro" id="IPR001734">
    <property type="entry name" value="Na/solute_symporter"/>
</dbReference>
<evidence type="ECO:0000256" key="1">
    <source>
        <dbReference type="ARBA" id="ARBA00004651"/>
    </source>
</evidence>
<keyword evidence="14" id="KW-1185">Reference proteome</keyword>
<evidence type="ECO:0000256" key="9">
    <source>
        <dbReference type="ARBA" id="ARBA00023065"/>
    </source>
</evidence>
<dbReference type="OrthoDB" id="178434at2"/>
<evidence type="ECO:0000256" key="8">
    <source>
        <dbReference type="ARBA" id="ARBA00023053"/>
    </source>
</evidence>
<comment type="subcellular location">
    <subcellularLocation>
        <location evidence="1">Cell membrane</location>
        <topology evidence="1">Multi-pass membrane protein</topology>
    </subcellularLocation>
</comment>
<evidence type="ECO:0000256" key="2">
    <source>
        <dbReference type="ARBA" id="ARBA00006434"/>
    </source>
</evidence>
<protein>
    <submittedName>
        <fullName evidence="13">Uncharacterized protein</fullName>
    </submittedName>
</protein>
<keyword evidence="4" id="KW-1003">Cell membrane</keyword>